<evidence type="ECO:0000256" key="6">
    <source>
        <dbReference type="RuleBase" id="RU363076"/>
    </source>
</evidence>
<dbReference type="GeneID" id="117571389"/>
<keyword evidence="3 6" id="KW-0812">Transmembrane</keyword>
<gene>
    <name evidence="8" type="primary">LOC117571389</name>
</gene>
<dbReference type="PANTHER" id="PTHR23427:SF2">
    <property type="entry name" value="SURFEIT LOCUS PROTEIN 1"/>
    <property type="match status" value="1"/>
</dbReference>
<dbReference type="GO" id="GO:0005743">
    <property type="term" value="C:mitochondrial inner membrane"/>
    <property type="evidence" value="ECO:0007669"/>
    <property type="project" value="UniProtKB-SubCell"/>
</dbReference>
<comment type="similarity">
    <text evidence="2 6">Belongs to the SURF1 family.</text>
</comment>
<evidence type="ECO:0000256" key="1">
    <source>
        <dbReference type="ARBA" id="ARBA00004370"/>
    </source>
</evidence>
<dbReference type="GO" id="GO:0033617">
    <property type="term" value="P:mitochondrial respiratory chain complex IV assembly"/>
    <property type="evidence" value="ECO:0007669"/>
    <property type="project" value="TreeGrafter"/>
</dbReference>
<comment type="subcellular location">
    <subcellularLocation>
        <location evidence="1">Membrane</location>
    </subcellularLocation>
    <subcellularLocation>
        <location evidence="6">Mitochondrion inner membrane</location>
        <topology evidence="6">Multi-pass membrane protein</topology>
    </subcellularLocation>
</comment>
<comment type="caution">
    <text evidence="6">Lacks conserved residue(s) required for the propagation of feature annotation.</text>
</comment>
<evidence type="ECO:0000256" key="5">
    <source>
        <dbReference type="ARBA" id="ARBA00023136"/>
    </source>
</evidence>
<name>A0A6P8X9N8_DROAB</name>
<proteinExistence type="inferred from homology"/>
<dbReference type="OrthoDB" id="10040024at2759"/>
<evidence type="ECO:0000313" key="7">
    <source>
        <dbReference type="Proteomes" id="UP000515160"/>
    </source>
</evidence>
<keyword evidence="5 6" id="KW-0472">Membrane</keyword>
<organism evidence="7 8">
    <name type="scientific">Drosophila albomicans</name>
    <name type="common">Fruit fly</name>
    <dbReference type="NCBI Taxonomy" id="7291"/>
    <lineage>
        <taxon>Eukaryota</taxon>
        <taxon>Metazoa</taxon>
        <taxon>Ecdysozoa</taxon>
        <taxon>Arthropoda</taxon>
        <taxon>Hexapoda</taxon>
        <taxon>Insecta</taxon>
        <taxon>Pterygota</taxon>
        <taxon>Neoptera</taxon>
        <taxon>Endopterygota</taxon>
        <taxon>Diptera</taxon>
        <taxon>Brachycera</taxon>
        <taxon>Muscomorpha</taxon>
        <taxon>Ephydroidea</taxon>
        <taxon>Drosophilidae</taxon>
        <taxon>Drosophila</taxon>
    </lineage>
</organism>
<keyword evidence="7" id="KW-1185">Reference proteome</keyword>
<dbReference type="InterPro" id="IPR045214">
    <property type="entry name" value="Surf1/Surf4"/>
</dbReference>
<dbReference type="Proteomes" id="UP000515160">
    <property type="component" value="Chromosome 3"/>
</dbReference>
<comment type="function">
    <text evidence="6">Probably involved in the biogenesis of the COX complex.</text>
</comment>
<keyword evidence="6" id="KW-0999">Mitochondrion inner membrane</keyword>
<evidence type="ECO:0000313" key="8">
    <source>
        <dbReference type="RefSeq" id="XP_034109399.1"/>
    </source>
</evidence>
<dbReference type="PANTHER" id="PTHR23427">
    <property type="entry name" value="SURFEIT LOCUS PROTEIN"/>
    <property type="match status" value="1"/>
</dbReference>
<protein>
    <recommendedName>
        <fullName evidence="6">SURF1-like protein</fullName>
    </recommendedName>
</protein>
<evidence type="ECO:0000256" key="3">
    <source>
        <dbReference type="ARBA" id="ARBA00022692"/>
    </source>
</evidence>
<dbReference type="AlphaFoldDB" id="A0A6P8X9N8"/>
<dbReference type="CTD" id="6834"/>
<dbReference type="CDD" id="cd06662">
    <property type="entry name" value="SURF1"/>
    <property type="match status" value="1"/>
</dbReference>
<feature type="transmembrane region" description="Helical" evidence="6">
    <location>
        <begin position="61"/>
        <end position="79"/>
    </location>
</feature>
<keyword evidence="6" id="KW-0496">Mitochondrion</keyword>
<sequence>MLLRVNAQMWKQICALQRSSAGRCPSIATQFRRKITQQAQQPPKVEWTTSIPKKDKDKITALGWFLLLIPATTFGLGCWQVKRKIWKEQLIKDLHKQLHTAPVEVPEDLSQLDDMEYRLVTLRGHFLHDKEMQMGPRSLIRPDGVETQGGLFSQRDSGNGYLIVTPFKLADRDDIVLVNRGWVSRKHIDPATREVGQVKQEVQLTAVVRKGESRPQFTPDHKGGQVYLYRDLPKMCASTNAAPVFLDAVYDAKSPQNSPIGGQTRVTLRNDHLSYLVTWFSLSAATSYLWYRQIVRRIPF</sequence>
<evidence type="ECO:0000256" key="4">
    <source>
        <dbReference type="ARBA" id="ARBA00022989"/>
    </source>
</evidence>
<dbReference type="Pfam" id="PF02104">
    <property type="entry name" value="SURF1"/>
    <property type="match status" value="1"/>
</dbReference>
<evidence type="ECO:0000256" key="2">
    <source>
        <dbReference type="ARBA" id="ARBA00007165"/>
    </source>
</evidence>
<dbReference type="RefSeq" id="XP_034109399.1">
    <property type="nucleotide sequence ID" value="XM_034253508.2"/>
</dbReference>
<dbReference type="PROSITE" id="PS50895">
    <property type="entry name" value="SURF1"/>
    <property type="match status" value="1"/>
</dbReference>
<keyword evidence="4 6" id="KW-1133">Transmembrane helix</keyword>
<reference evidence="8" key="1">
    <citation type="submission" date="2025-08" db="UniProtKB">
        <authorList>
            <consortium name="RefSeq"/>
        </authorList>
    </citation>
    <scope>IDENTIFICATION</scope>
    <source>
        <strain evidence="8">15112-1751.03</strain>
        <tissue evidence="8">Whole Adult</tissue>
    </source>
</reference>
<dbReference type="InterPro" id="IPR002994">
    <property type="entry name" value="Surf1/Shy1"/>
</dbReference>
<accession>A0A6P8X9N8</accession>